<dbReference type="InterPro" id="IPR052635">
    <property type="entry name" value="Sec_Metab_Biosynth_Reg"/>
</dbReference>
<proteinExistence type="predicted"/>
<sequence length="411" mass="44909">MPGEDWRFLQDASERRRIQNRLAQRAYRRSLRDRTKELERVKRQLQKLQGSHTEKEDAEEIPQELASQEAGTQGQCLHENQAVSLTRGHNPRPATYQATADISPEYSLLASQLPKEEVGNRFTEPRCLHPSALQESPPMSTPRSCQWSPRHRSASPMPTRQPTFAELNRRRRSTGGMGLPSRDPSRGNPWPNVRQQPLPIQPLQDCHQTRLMPASHTQAAINHGIVHPNDVHTINSLVVTGGPEMTYTQPADYLMDYQADCWPVPAIPFLCIPQTIYESSPDLAIQTPPLETCQTVSAFVPRVLTPASSTGVSSIEDSLDTPPTLHSDSQPSLFQPVLAEDGAPDMPFLGAQPPGVSQGTRNNIASCAGLSSVVRGGRPDLVGVLSGDSADDAGLYGHTNVAGVVGQATAV</sequence>
<reference evidence="3" key="1">
    <citation type="journal article" date="2023" name="Mol. Phylogenet. Evol.">
        <title>Genome-scale phylogeny and comparative genomics of the fungal order Sordariales.</title>
        <authorList>
            <person name="Hensen N."/>
            <person name="Bonometti L."/>
            <person name="Westerberg I."/>
            <person name="Brannstrom I.O."/>
            <person name="Guillou S."/>
            <person name="Cros-Aarteil S."/>
            <person name="Calhoun S."/>
            <person name="Haridas S."/>
            <person name="Kuo A."/>
            <person name="Mondo S."/>
            <person name="Pangilinan J."/>
            <person name="Riley R."/>
            <person name="LaButti K."/>
            <person name="Andreopoulos B."/>
            <person name="Lipzen A."/>
            <person name="Chen C."/>
            <person name="Yan M."/>
            <person name="Daum C."/>
            <person name="Ng V."/>
            <person name="Clum A."/>
            <person name="Steindorff A."/>
            <person name="Ohm R.A."/>
            <person name="Martin F."/>
            <person name="Silar P."/>
            <person name="Natvig D.O."/>
            <person name="Lalanne C."/>
            <person name="Gautier V."/>
            <person name="Ament-Velasquez S.L."/>
            <person name="Kruys A."/>
            <person name="Hutchinson M.I."/>
            <person name="Powell A.J."/>
            <person name="Barry K."/>
            <person name="Miller A.N."/>
            <person name="Grigoriev I.V."/>
            <person name="Debuchy R."/>
            <person name="Gladieux P."/>
            <person name="Hiltunen Thoren M."/>
            <person name="Johannesson H."/>
        </authorList>
    </citation>
    <scope>NUCLEOTIDE SEQUENCE [LARGE SCALE GENOMIC DNA]</scope>
    <source>
        <strain evidence="3">CBS 340.73</strain>
    </source>
</reference>
<keyword evidence="3" id="KW-1185">Reference proteome</keyword>
<dbReference type="AlphaFoldDB" id="A0AAN6N3E8"/>
<organism evidence="2 3">
    <name type="scientific">Diplogelasinospora grovesii</name>
    <dbReference type="NCBI Taxonomy" id="303347"/>
    <lineage>
        <taxon>Eukaryota</taxon>
        <taxon>Fungi</taxon>
        <taxon>Dikarya</taxon>
        <taxon>Ascomycota</taxon>
        <taxon>Pezizomycotina</taxon>
        <taxon>Sordariomycetes</taxon>
        <taxon>Sordariomycetidae</taxon>
        <taxon>Sordariales</taxon>
        <taxon>Diplogelasinosporaceae</taxon>
        <taxon>Diplogelasinospora</taxon>
    </lineage>
</organism>
<feature type="region of interest" description="Disordered" evidence="1">
    <location>
        <begin position="128"/>
        <end position="198"/>
    </location>
</feature>
<evidence type="ECO:0000313" key="2">
    <source>
        <dbReference type="EMBL" id="KAK3938070.1"/>
    </source>
</evidence>
<dbReference type="PANTHER" id="PTHR39607:SF3">
    <property type="entry name" value="BZIP DOMAIN-CONTAINING PROTEIN"/>
    <property type="match status" value="1"/>
</dbReference>
<feature type="compositionally biased region" description="Polar residues" evidence="1">
    <location>
        <begin position="65"/>
        <end position="75"/>
    </location>
</feature>
<dbReference type="EMBL" id="MU853838">
    <property type="protein sequence ID" value="KAK3938070.1"/>
    <property type="molecule type" value="Genomic_DNA"/>
</dbReference>
<feature type="compositionally biased region" description="Basic and acidic residues" evidence="1">
    <location>
        <begin position="30"/>
        <end position="42"/>
    </location>
</feature>
<feature type="compositionally biased region" description="Polar residues" evidence="1">
    <location>
        <begin position="133"/>
        <end position="147"/>
    </location>
</feature>
<feature type="region of interest" description="Disordered" evidence="1">
    <location>
        <begin position="308"/>
        <end position="331"/>
    </location>
</feature>
<evidence type="ECO:0000256" key="1">
    <source>
        <dbReference type="SAM" id="MobiDB-lite"/>
    </source>
</evidence>
<comment type="caution">
    <text evidence="2">The sequence shown here is derived from an EMBL/GenBank/DDBJ whole genome shotgun (WGS) entry which is preliminary data.</text>
</comment>
<accession>A0AAN6N3E8</accession>
<dbReference type="CDD" id="cd14688">
    <property type="entry name" value="bZIP_YAP"/>
    <property type="match status" value="1"/>
</dbReference>
<feature type="region of interest" description="Disordered" evidence="1">
    <location>
        <begin position="28"/>
        <end position="75"/>
    </location>
</feature>
<protein>
    <recommendedName>
        <fullName evidence="4">BZIP domain-containing protein</fullName>
    </recommendedName>
</protein>
<evidence type="ECO:0008006" key="4">
    <source>
        <dbReference type="Google" id="ProtNLM"/>
    </source>
</evidence>
<evidence type="ECO:0000313" key="3">
    <source>
        <dbReference type="Proteomes" id="UP001303473"/>
    </source>
</evidence>
<name>A0AAN6N3E8_9PEZI</name>
<dbReference type="Proteomes" id="UP001303473">
    <property type="component" value="Unassembled WGS sequence"/>
</dbReference>
<dbReference type="PANTHER" id="PTHR39607">
    <property type="entry name" value="XANTHOCILLIN BIOSYNTHESIS CLUSTER TRANSCRIPTION FACTOR XANC-RELATED"/>
    <property type="match status" value="1"/>
</dbReference>
<gene>
    <name evidence="2" type="ORF">QBC46DRAFT_343967</name>
</gene>